<comment type="caution">
    <text evidence="5">The sequence shown here is derived from an EMBL/GenBank/DDBJ whole genome shotgun (WGS) entry which is preliminary data.</text>
</comment>
<dbReference type="PROSITE" id="PS51462">
    <property type="entry name" value="NUDIX"/>
    <property type="match status" value="1"/>
</dbReference>
<name>A0A139X2T9_9CYAN</name>
<comment type="cofactor">
    <cofactor evidence="1">
        <name>Mg(2+)</name>
        <dbReference type="ChEBI" id="CHEBI:18420"/>
    </cofactor>
</comment>
<dbReference type="SUPFAM" id="SSF55811">
    <property type="entry name" value="Nudix"/>
    <property type="match status" value="1"/>
</dbReference>
<dbReference type="PANTHER" id="PTHR43046">
    <property type="entry name" value="GDP-MANNOSE MANNOSYL HYDROLASE"/>
    <property type="match status" value="1"/>
</dbReference>
<sequence>MTNIQHKIPFPQDTQAYRFPVSVKGVVLKESKVVLLKNERDEWELPGGKLELGEEPEICFVREIEEELGLNVKAGPLLDTWVYQISEEFVVLIITYGCYPEPFSEVTHSPEHKDVGLFTFEEVNFLKMPNGYKRSIQKWFELSAHQRNLH</sequence>
<evidence type="ECO:0000313" key="6">
    <source>
        <dbReference type="Proteomes" id="UP000076925"/>
    </source>
</evidence>
<dbReference type="EMBL" id="ANNX02000036">
    <property type="protein sequence ID" value="KYC38980.1"/>
    <property type="molecule type" value="Genomic_DNA"/>
</dbReference>
<evidence type="ECO:0000313" key="5">
    <source>
        <dbReference type="EMBL" id="KYC38980.1"/>
    </source>
</evidence>
<dbReference type="Pfam" id="PF00293">
    <property type="entry name" value="NUDIX"/>
    <property type="match status" value="1"/>
</dbReference>
<dbReference type="PROSITE" id="PS00893">
    <property type="entry name" value="NUDIX_BOX"/>
    <property type="match status" value="1"/>
</dbReference>
<dbReference type="InterPro" id="IPR020476">
    <property type="entry name" value="Nudix_hydrolase"/>
</dbReference>
<evidence type="ECO:0000256" key="1">
    <source>
        <dbReference type="ARBA" id="ARBA00001946"/>
    </source>
</evidence>
<reference evidence="5 6" key="1">
    <citation type="journal article" date="2013" name="Genome Biol. Evol.">
        <title>Genomes of Stigonematalean cyanobacteria (subsection V) and the evolution of oxygenic photosynthesis from prokaryotes to plastids.</title>
        <authorList>
            <person name="Dagan T."/>
            <person name="Roettger M."/>
            <person name="Stucken K."/>
            <person name="Landan G."/>
            <person name="Koch R."/>
            <person name="Major P."/>
            <person name="Gould S.B."/>
            <person name="Goremykin V.V."/>
            <person name="Rippka R."/>
            <person name="Tandeau de Marsac N."/>
            <person name="Gugger M."/>
            <person name="Lockhart P.J."/>
            <person name="Allen J.F."/>
            <person name="Brune I."/>
            <person name="Maus I."/>
            <person name="Puhler A."/>
            <person name="Martin W.F."/>
        </authorList>
    </citation>
    <scope>NUCLEOTIDE SEQUENCE [LARGE SCALE GENOMIC DNA]</scope>
    <source>
        <strain evidence="5 6">PCC 7110</strain>
    </source>
</reference>
<protein>
    <submittedName>
        <fullName evidence="5">NUDIX hydrolase</fullName>
    </submittedName>
</protein>
<dbReference type="GO" id="GO:0016787">
    <property type="term" value="F:hydrolase activity"/>
    <property type="evidence" value="ECO:0007669"/>
    <property type="project" value="UniProtKB-KW"/>
</dbReference>
<dbReference type="OrthoDB" id="159295at2"/>
<dbReference type="InterPro" id="IPR015797">
    <property type="entry name" value="NUDIX_hydrolase-like_dom_sf"/>
</dbReference>
<dbReference type="PANTHER" id="PTHR43046:SF14">
    <property type="entry name" value="MUTT_NUDIX FAMILY PROTEIN"/>
    <property type="match status" value="1"/>
</dbReference>
<dbReference type="STRING" id="128403.WA1_33850"/>
<dbReference type="AlphaFoldDB" id="A0A139X2T9"/>
<dbReference type="CDD" id="cd04699">
    <property type="entry name" value="NUDIX_MutT_Nudt1"/>
    <property type="match status" value="1"/>
</dbReference>
<keyword evidence="2 3" id="KW-0378">Hydrolase</keyword>
<dbReference type="RefSeq" id="WP_017743630.1">
    <property type="nucleotide sequence ID" value="NZ_KQ976354.1"/>
</dbReference>
<organism evidence="5 6">
    <name type="scientific">Scytonema hofmannii PCC 7110</name>
    <dbReference type="NCBI Taxonomy" id="128403"/>
    <lineage>
        <taxon>Bacteria</taxon>
        <taxon>Bacillati</taxon>
        <taxon>Cyanobacteriota</taxon>
        <taxon>Cyanophyceae</taxon>
        <taxon>Nostocales</taxon>
        <taxon>Scytonemataceae</taxon>
        <taxon>Scytonema</taxon>
    </lineage>
</organism>
<evidence type="ECO:0000259" key="4">
    <source>
        <dbReference type="PROSITE" id="PS51462"/>
    </source>
</evidence>
<proteinExistence type="inferred from homology"/>
<comment type="similarity">
    <text evidence="3">Belongs to the Nudix hydrolase family.</text>
</comment>
<evidence type="ECO:0000256" key="2">
    <source>
        <dbReference type="ARBA" id="ARBA00022801"/>
    </source>
</evidence>
<gene>
    <name evidence="5" type="ORF">WA1_33850</name>
</gene>
<feature type="domain" description="Nudix hydrolase" evidence="4">
    <location>
        <begin position="16"/>
        <end position="142"/>
    </location>
</feature>
<accession>A0A139X2T9</accession>
<keyword evidence="6" id="KW-1185">Reference proteome</keyword>
<dbReference type="InterPro" id="IPR000086">
    <property type="entry name" value="NUDIX_hydrolase_dom"/>
</dbReference>
<dbReference type="InterPro" id="IPR020084">
    <property type="entry name" value="NUDIX_hydrolase_CS"/>
</dbReference>
<evidence type="ECO:0000256" key="3">
    <source>
        <dbReference type="RuleBase" id="RU003476"/>
    </source>
</evidence>
<dbReference type="PRINTS" id="PR00502">
    <property type="entry name" value="NUDIXFAMILY"/>
</dbReference>
<dbReference type="Proteomes" id="UP000076925">
    <property type="component" value="Unassembled WGS sequence"/>
</dbReference>
<dbReference type="Gene3D" id="3.90.79.10">
    <property type="entry name" value="Nucleoside Triphosphate Pyrophosphohydrolase"/>
    <property type="match status" value="1"/>
</dbReference>